<evidence type="ECO:0000256" key="2">
    <source>
        <dbReference type="ARBA" id="ARBA00022490"/>
    </source>
</evidence>
<evidence type="ECO:0000313" key="12">
    <source>
        <dbReference type="EMBL" id="EDP46926.1"/>
    </source>
</evidence>
<dbReference type="eggNOG" id="COG0745">
    <property type="taxonomic scope" value="Bacteria"/>
</dbReference>
<dbReference type="RefSeq" id="WP_006035890.1">
    <property type="nucleotide sequence ID" value="NZ_AAQJ02000001.1"/>
</dbReference>
<keyword evidence="13" id="KW-1185">Reference proteome</keyword>
<dbReference type="Proteomes" id="UP000054075">
    <property type="component" value="Unassembled WGS sequence"/>
</dbReference>
<evidence type="ECO:0000256" key="9">
    <source>
        <dbReference type="PROSITE-ProRule" id="PRU01091"/>
    </source>
</evidence>
<dbReference type="CDD" id="cd17624">
    <property type="entry name" value="REC_OmpR_PmrA-like"/>
    <property type="match status" value="1"/>
</dbReference>
<dbReference type="GO" id="GO:0000156">
    <property type="term" value="F:phosphorelay response regulator activity"/>
    <property type="evidence" value="ECO:0007669"/>
    <property type="project" value="TreeGrafter"/>
</dbReference>
<name>A8PNE8_9COXI</name>
<dbReference type="OrthoDB" id="9802426at2"/>
<comment type="caution">
    <text evidence="12">The sequence shown here is derived from an EMBL/GenBank/DDBJ whole genome shotgun (WGS) entry which is preliminary data.</text>
</comment>
<evidence type="ECO:0000256" key="5">
    <source>
        <dbReference type="ARBA" id="ARBA00023015"/>
    </source>
</evidence>
<dbReference type="InterPro" id="IPR039420">
    <property type="entry name" value="WalR-like"/>
</dbReference>
<dbReference type="FunFam" id="3.40.50.2300:FF:000002">
    <property type="entry name" value="DNA-binding response regulator PhoP"/>
    <property type="match status" value="1"/>
</dbReference>
<keyword evidence="5" id="KW-0805">Transcription regulation</keyword>
<dbReference type="SUPFAM" id="SSF46894">
    <property type="entry name" value="C-terminal effector domain of the bipartite response regulators"/>
    <property type="match status" value="1"/>
</dbReference>
<feature type="domain" description="OmpR/PhoB-type" evidence="11">
    <location>
        <begin position="126"/>
        <end position="221"/>
    </location>
</feature>
<dbReference type="PROSITE" id="PS51755">
    <property type="entry name" value="OMPR_PHOB"/>
    <property type="match status" value="1"/>
</dbReference>
<dbReference type="PANTHER" id="PTHR48111">
    <property type="entry name" value="REGULATOR OF RPOS"/>
    <property type="match status" value="1"/>
</dbReference>
<accession>A8PNE8</accession>
<evidence type="ECO:0000256" key="4">
    <source>
        <dbReference type="ARBA" id="ARBA00023012"/>
    </source>
</evidence>
<comment type="subcellular location">
    <subcellularLocation>
        <location evidence="1">Cytoplasm</location>
    </subcellularLocation>
</comment>
<gene>
    <name evidence="12" type="ORF">RICGR_0985</name>
</gene>
<dbReference type="Gene3D" id="6.10.250.690">
    <property type="match status" value="1"/>
</dbReference>
<feature type="DNA-binding region" description="OmpR/PhoB-type" evidence="9">
    <location>
        <begin position="126"/>
        <end position="221"/>
    </location>
</feature>
<keyword evidence="7" id="KW-0804">Transcription</keyword>
<dbReference type="GO" id="GO:0032993">
    <property type="term" value="C:protein-DNA complex"/>
    <property type="evidence" value="ECO:0007669"/>
    <property type="project" value="TreeGrafter"/>
</dbReference>
<proteinExistence type="predicted"/>
<dbReference type="EMBL" id="AAQJ02000001">
    <property type="protein sequence ID" value="EDP46926.1"/>
    <property type="molecule type" value="Genomic_DNA"/>
</dbReference>
<feature type="domain" description="Response regulatory" evidence="10">
    <location>
        <begin position="2"/>
        <end position="116"/>
    </location>
</feature>
<dbReference type="SMART" id="SM00862">
    <property type="entry name" value="Trans_reg_C"/>
    <property type="match status" value="1"/>
</dbReference>
<dbReference type="InterPro" id="IPR001789">
    <property type="entry name" value="Sig_transdc_resp-reg_receiver"/>
</dbReference>
<protein>
    <submittedName>
        <fullName evidence="12">DNA-binding response regulator</fullName>
    </submittedName>
</protein>
<dbReference type="GO" id="GO:0000976">
    <property type="term" value="F:transcription cis-regulatory region binding"/>
    <property type="evidence" value="ECO:0007669"/>
    <property type="project" value="TreeGrafter"/>
</dbReference>
<dbReference type="SMART" id="SM00448">
    <property type="entry name" value="REC"/>
    <property type="match status" value="1"/>
</dbReference>
<feature type="modified residue" description="4-aspartylphosphate" evidence="8">
    <location>
        <position position="51"/>
    </location>
</feature>
<keyword evidence="6 9" id="KW-0238">DNA-binding</keyword>
<evidence type="ECO:0000259" key="10">
    <source>
        <dbReference type="PROSITE" id="PS50110"/>
    </source>
</evidence>
<dbReference type="PROSITE" id="PS50110">
    <property type="entry name" value="RESPONSE_REGULATORY"/>
    <property type="match status" value="1"/>
</dbReference>
<keyword evidence="4" id="KW-0902">Two-component regulatory system</keyword>
<dbReference type="InterPro" id="IPR001867">
    <property type="entry name" value="OmpR/PhoB-type_DNA-bd"/>
</dbReference>
<sequence>MRILLVEDDGSLGDGIQKGLKQYGYTVDWLTDGQTALSSIKTESFDVILLDLNLPKLSGLSVLREVRAAGITTPILILTARQSVEDRVKGLDSGADDYYSKYYFDLDELSARIRALQRRSSNNRASPLLTYRDIELNPSAFTVTLKGQVVNLSRREFSLLQKLLENAGHVVSRDSLNQCLYGWEDDIDSNTLEVHVHNLRKKLAHTHFIRTIRGVGYMAEKENN</sequence>
<dbReference type="GO" id="GO:0005829">
    <property type="term" value="C:cytosol"/>
    <property type="evidence" value="ECO:0007669"/>
    <property type="project" value="TreeGrafter"/>
</dbReference>
<keyword evidence="2" id="KW-0963">Cytoplasm</keyword>
<evidence type="ECO:0000256" key="1">
    <source>
        <dbReference type="ARBA" id="ARBA00004496"/>
    </source>
</evidence>
<dbReference type="STRING" id="59196.RICGR_0985"/>
<evidence type="ECO:0000256" key="8">
    <source>
        <dbReference type="PROSITE-ProRule" id="PRU00169"/>
    </source>
</evidence>
<dbReference type="Gene3D" id="1.10.10.10">
    <property type="entry name" value="Winged helix-like DNA-binding domain superfamily/Winged helix DNA-binding domain"/>
    <property type="match status" value="1"/>
</dbReference>
<reference evidence="12" key="2">
    <citation type="submission" date="2007-10" db="EMBL/GenBank/DDBJ databases">
        <authorList>
            <person name="Myers G.S."/>
        </authorList>
    </citation>
    <scope>NUCLEOTIDE SEQUENCE [LARGE SCALE GENOMIC DNA]</scope>
</reference>
<dbReference type="InterPro" id="IPR011006">
    <property type="entry name" value="CheY-like_superfamily"/>
</dbReference>
<evidence type="ECO:0000256" key="3">
    <source>
        <dbReference type="ARBA" id="ARBA00022553"/>
    </source>
</evidence>
<evidence type="ECO:0000259" key="11">
    <source>
        <dbReference type="PROSITE" id="PS51755"/>
    </source>
</evidence>
<dbReference type="SUPFAM" id="SSF52172">
    <property type="entry name" value="CheY-like"/>
    <property type="match status" value="1"/>
</dbReference>
<dbReference type="GO" id="GO:0006355">
    <property type="term" value="P:regulation of DNA-templated transcription"/>
    <property type="evidence" value="ECO:0007669"/>
    <property type="project" value="InterPro"/>
</dbReference>
<reference evidence="12" key="1">
    <citation type="submission" date="2006-04" db="EMBL/GenBank/DDBJ databases">
        <authorList>
            <person name="Seshadri R."/>
            <person name="Federici B.A."/>
        </authorList>
    </citation>
    <scope>NUCLEOTIDE SEQUENCE [LARGE SCALE GENOMIC DNA]</scope>
</reference>
<dbReference type="CDD" id="cd00383">
    <property type="entry name" value="trans_reg_C"/>
    <property type="match status" value="1"/>
</dbReference>
<dbReference type="InterPro" id="IPR016032">
    <property type="entry name" value="Sig_transdc_resp-reg_C-effctor"/>
</dbReference>
<evidence type="ECO:0000256" key="6">
    <source>
        <dbReference type="ARBA" id="ARBA00023125"/>
    </source>
</evidence>
<evidence type="ECO:0000313" key="13">
    <source>
        <dbReference type="Proteomes" id="UP000054075"/>
    </source>
</evidence>
<keyword evidence="3 8" id="KW-0597">Phosphoprotein</keyword>
<dbReference type="Pfam" id="PF00486">
    <property type="entry name" value="Trans_reg_C"/>
    <property type="match status" value="1"/>
</dbReference>
<dbReference type="Gene3D" id="3.40.50.2300">
    <property type="match status" value="1"/>
</dbReference>
<evidence type="ECO:0000256" key="7">
    <source>
        <dbReference type="ARBA" id="ARBA00023163"/>
    </source>
</evidence>
<dbReference type="AlphaFoldDB" id="A8PNE8"/>
<dbReference type="Pfam" id="PF00072">
    <property type="entry name" value="Response_reg"/>
    <property type="match status" value="1"/>
</dbReference>
<dbReference type="InterPro" id="IPR036388">
    <property type="entry name" value="WH-like_DNA-bd_sf"/>
</dbReference>
<dbReference type="PANTHER" id="PTHR48111:SF35">
    <property type="entry name" value="TRANSCRIPTIONAL REGULATORY PROTEIN QSEB"/>
    <property type="match status" value="1"/>
</dbReference>
<organism evidence="12 13">
    <name type="scientific">Rickettsiella grylli</name>
    <dbReference type="NCBI Taxonomy" id="59196"/>
    <lineage>
        <taxon>Bacteria</taxon>
        <taxon>Pseudomonadati</taxon>
        <taxon>Pseudomonadota</taxon>
        <taxon>Gammaproteobacteria</taxon>
        <taxon>Legionellales</taxon>
        <taxon>Coxiellaceae</taxon>
        <taxon>Rickettsiella</taxon>
    </lineage>
</organism>